<feature type="domain" description="Phage shock protein PspC N-terminal" evidence="7">
    <location>
        <begin position="211"/>
        <end position="268"/>
    </location>
</feature>
<feature type="transmembrane region" description="Helical" evidence="6">
    <location>
        <begin position="341"/>
        <end position="368"/>
    </location>
</feature>
<dbReference type="PANTHER" id="PTHR33885:SF3">
    <property type="entry name" value="PHAGE SHOCK PROTEIN C"/>
    <property type="match status" value="1"/>
</dbReference>
<evidence type="ECO:0000256" key="2">
    <source>
        <dbReference type="ARBA" id="ARBA00022475"/>
    </source>
</evidence>
<reference evidence="10" key="1">
    <citation type="journal article" date="2014" name="Int. J. Syst. Evol. Microbiol.">
        <title>Complete genome sequence of Corynebacterium casei LMG S-19264T (=DSM 44701T), isolated from a smear-ripened cheese.</title>
        <authorList>
            <consortium name="US DOE Joint Genome Institute (JGI-PGF)"/>
            <person name="Walter F."/>
            <person name="Albersmeier A."/>
            <person name="Kalinowski J."/>
            <person name="Ruckert C."/>
        </authorList>
    </citation>
    <scope>NUCLEOTIDE SEQUENCE</scope>
    <source>
        <strain evidence="10">KCTC 23224</strain>
    </source>
</reference>
<keyword evidence="2" id="KW-1003">Cell membrane</keyword>
<keyword evidence="3 6" id="KW-0812">Transmembrane</keyword>
<feature type="transmembrane region" description="Helical" evidence="6">
    <location>
        <begin position="179"/>
        <end position="198"/>
    </location>
</feature>
<dbReference type="GO" id="GO:0005886">
    <property type="term" value="C:plasma membrane"/>
    <property type="evidence" value="ECO:0007669"/>
    <property type="project" value="UniProtKB-SubCell"/>
</dbReference>
<dbReference type="InterPro" id="IPR054319">
    <property type="entry name" value="PspC-rel_ToastRack"/>
</dbReference>
<evidence type="ECO:0000256" key="4">
    <source>
        <dbReference type="ARBA" id="ARBA00022989"/>
    </source>
</evidence>
<dbReference type="EMBL" id="BMYF01000015">
    <property type="protein sequence ID" value="GHB42732.1"/>
    <property type="molecule type" value="Genomic_DNA"/>
</dbReference>
<dbReference type="Pfam" id="PF04024">
    <property type="entry name" value="PspC"/>
    <property type="match status" value="2"/>
</dbReference>
<dbReference type="InterPro" id="IPR007168">
    <property type="entry name" value="Phageshock_PspC_N"/>
</dbReference>
<keyword evidence="4 6" id="KW-1133">Transmembrane helix</keyword>
<dbReference type="PANTHER" id="PTHR33885">
    <property type="entry name" value="PHAGE SHOCK PROTEIN C"/>
    <property type="match status" value="1"/>
</dbReference>
<evidence type="ECO:0000256" key="3">
    <source>
        <dbReference type="ARBA" id="ARBA00022692"/>
    </source>
</evidence>
<keyword evidence="5 6" id="KW-0472">Membrane</keyword>
<dbReference type="Proteomes" id="UP000642809">
    <property type="component" value="Unassembled WGS sequence"/>
</dbReference>
<comment type="caution">
    <text evidence="10">The sequence shown here is derived from an EMBL/GenBank/DDBJ whole genome shotgun (WGS) entry which is preliminary data.</text>
</comment>
<feature type="domain" description="PspC-related ToastRack" evidence="9">
    <location>
        <begin position="489"/>
        <end position="611"/>
    </location>
</feature>
<dbReference type="AlphaFoldDB" id="A0A8J3CZR8"/>
<dbReference type="RefSeq" id="WP_189582958.1">
    <property type="nucleotide sequence ID" value="NZ_BMYF01000015.1"/>
</dbReference>
<evidence type="ECO:0000259" key="8">
    <source>
        <dbReference type="Pfam" id="PF22571"/>
    </source>
</evidence>
<evidence type="ECO:0000256" key="1">
    <source>
        <dbReference type="ARBA" id="ARBA00004162"/>
    </source>
</evidence>
<reference evidence="10" key="2">
    <citation type="submission" date="2020-09" db="EMBL/GenBank/DDBJ databases">
        <authorList>
            <person name="Sun Q."/>
            <person name="Kim S."/>
        </authorList>
    </citation>
    <scope>NUCLEOTIDE SEQUENCE</scope>
    <source>
        <strain evidence="10">KCTC 23224</strain>
    </source>
</reference>
<evidence type="ECO:0000256" key="6">
    <source>
        <dbReference type="SAM" id="Phobius"/>
    </source>
</evidence>
<protein>
    <recommendedName>
        <fullName evidence="12">Phage shock protein C (PspC) family protein</fullName>
    </recommendedName>
</protein>
<feature type="domain" description="Phage shock protein PspC N-terminal" evidence="7">
    <location>
        <begin position="122"/>
        <end position="200"/>
    </location>
</feature>
<proteinExistence type="predicted"/>
<evidence type="ECO:0000259" key="7">
    <source>
        <dbReference type="Pfam" id="PF04024"/>
    </source>
</evidence>
<dbReference type="InterPro" id="IPR054321">
    <property type="entry name" value="PspC-rel_TM"/>
</dbReference>
<comment type="subcellular location">
    <subcellularLocation>
        <location evidence="1">Cell membrane</location>
        <topology evidence="1">Single-pass membrane protein</topology>
    </subcellularLocation>
</comment>
<evidence type="ECO:0008006" key="12">
    <source>
        <dbReference type="Google" id="ProtNLM"/>
    </source>
</evidence>
<feature type="transmembrane region" description="Helical" evidence="6">
    <location>
        <begin position="427"/>
        <end position="446"/>
    </location>
</feature>
<feature type="transmembrane region" description="Helical" evidence="6">
    <location>
        <begin position="241"/>
        <end position="264"/>
    </location>
</feature>
<feature type="transmembrane region" description="Helical" evidence="6">
    <location>
        <begin position="132"/>
        <end position="159"/>
    </location>
</feature>
<evidence type="ECO:0000313" key="11">
    <source>
        <dbReference type="Proteomes" id="UP000642809"/>
    </source>
</evidence>
<organism evidence="10 11">
    <name type="scientific">Mongoliitalea lutea</name>
    <dbReference type="NCBI Taxonomy" id="849756"/>
    <lineage>
        <taxon>Bacteria</taxon>
        <taxon>Pseudomonadati</taxon>
        <taxon>Bacteroidota</taxon>
        <taxon>Cytophagia</taxon>
        <taxon>Cytophagales</taxon>
        <taxon>Cyclobacteriaceae</taxon>
        <taxon>Mongoliitalea</taxon>
    </lineage>
</organism>
<evidence type="ECO:0000259" key="9">
    <source>
        <dbReference type="Pfam" id="PF22744"/>
    </source>
</evidence>
<feature type="transmembrane region" description="Helical" evidence="6">
    <location>
        <begin position="395"/>
        <end position="420"/>
    </location>
</feature>
<evidence type="ECO:0000256" key="5">
    <source>
        <dbReference type="ARBA" id="ARBA00023136"/>
    </source>
</evidence>
<evidence type="ECO:0000313" key="10">
    <source>
        <dbReference type="EMBL" id="GHB42732.1"/>
    </source>
</evidence>
<sequence>MKKTLSINISGILFHIEEDGYSTLKKYLDSINKHFSAYTDYQEIIADIENRIAEIFLSNLKNNKQVITEENVTALIEKMGTIADFKAAEADLSEDQDTKEAYTQQDFYKYVTPPENNGKGYKKLTRLESRKILGGVCAGIAHYLAIDALWVRLIAILLFFSGKLNFNPDWDILPWNMKIGFSIGIWAVLAYVVMWIMLPTSFEEPEDKNVKKLYRNPDDRTLGGVASGVAAYFGIEVIWARLIFIALIFAGGSGLVIYIILWIITPQATSITQRIQMKGGAITLDNIDYTIKENMNPGVVSEESPGKKALLAPFRFLGKVINGLGEALGPIGMVILAIFRILFGVFVFLFGLILMLTPVLMLGVYFAVLPETVLGSGVNLGDIPMEWITDIAPSWLAIAVASLIAIPGLVIVLLGISVLAKRNIIKGHFGLVLLGLWLISLGVSVFQVPKVLKNFSTEVTHQETYQLNPSDKVLVLKGEDGWTEEGFLEGVTIQLKGVPSDQTTLTMDFKARGKNKEDARTHAKSIQYKYQFQDSILTLPTYWNLSELAVFRAQKLQMSLEIPYEKAFIMDPSIAPIIRNTLYRNGYKVRDLSPDNYFVFNERGLLCITCDGNARLTTADSVSIAKFREKYPFATRD</sequence>
<dbReference type="InterPro" id="IPR052027">
    <property type="entry name" value="PspC"/>
</dbReference>
<keyword evidence="11" id="KW-1185">Reference proteome</keyword>
<name>A0A8J3CZR8_9BACT</name>
<accession>A0A8J3CZR8</accession>
<feature type="domain" description="PspC-related transmembrane region" evidence="8">
    <location>
        <begin position="315"/>
        <end position="455"/>
    </location>
</feature>
<dbReference type="Pfam" id="PF22744">
    <property type="entry name" value="Toast-rack_PspC-Cterm"/>
    <property type="match status" value="1"/>
</dbReference>
<dbReference type="Pfam" id="PF22571">
    <property type="entry name" value="LiaI-LiaF-TM_PspC"/>
    <property type="match status" value="1"/>
</dbReference>
<gene>
    <name evidence="10" type="ORF">GCM10008106_24700</name>
</gene>
<feature type="transmembrane region" description="Helical" evidence="6">
    <location>
        <begin position="219"/>
        <end position="235"/>
    </location>
</feature>